<dbReference type="SUPFAM" id="SSF56235">
    <property type="entry name" value="N-terminal nucleophile aminohydrolases (Ntn hydrolases)"/>
    <property type="match status" value="1"/>
</dbReference>
<dbReference type="EMBL" id="JAFBED010000004">
    <property type="protein sequence ID" value="MBM7620133.1"/>
    <property type="molecule type" value="Genomic_DNA"/>
</dbReference>
<proteinExistence type="predicted"/>
<dbReference type="InterPro" id="IPR029055">
    <property type="entry name" value="Ntn_hydrolases_N"/>
</dbReference>
<organism evidence="2 3">
    <name type="scientific">Sutcliffiella tianshenii</name>
    <dbReference type="NCBI Taxonomy" id="1463404"/>
    <lineage>
        <taxon>Bacteria</taxon>
        <taxon>Bacillati</taxon>
        <taxon>Bacillota</taxon>
        <taxon>Bacilli</taxon>
        <taxon>Bacillales</taxon>
        <taxon>Bacillaceae</taxon>
        <taxon>Sutcliffiella</taxon>
    </lineage>
</organism>
<evidence type="ECO:0000259" key="1">
    <source>
        <dbReference type="Pfam" id="PF03417"/>
    </source>
</evidence>
<dbReference type="InterPro" id="IPR047801">
    <property type="entry name" value="Peptidase_C45"/>
</dbReference>
<dbReference type="Gene3D" id="3.60.60.10">
    <property type="entry name" value="Penicillin V Acylase, Chain A"/>
    <property type="match status" value="1"/>
</dbReference>
<protein>
    <submittedName>
        <fullName evidence="2">Choloylglycine hydrolase</fullName>
    </submittedName>
</protein>
<dbReference type="InterPro" id="IPR047794">
    <property type="entry name" value="C45_proenzyme-like"/>
</dbReference>
<evidence type="ECO:0000313" key="3">
    <source>
        <dbReference type="Proteomes" id="UP000737402"/>
    </source>
</evidence>
<feature type="domain" description="Peptidase C45 hydrolase" evidence="1">
    <location>
        <begin position="96"/>
        <end position="305"/>
    </location>
</feature>
<sequence length="338" mass="37609">MDVLELRDTSFQVGYKTGLILKGKPVLTALGGMVKPEIDIFSMQDIFSAYAPHLLEELQGLAEALNLSFEKAAALLSGYDLPKVDAMGCSAILTKDYYVRNYDFSSILYDGIFSMIQAKGSYSSAGYNLQAIGRHDGVNEHGLVAGLHFVSNEGHTKGLCAWSSLRIVLDTCSSLEEAVHLLKEIPHAACYNFSISDGSGNLAVVEAGPERVLVRTDEEYLTCVNHFQHDDLSEKNRPQLDGSKKRDLEMHRLQKKGMSHEDMAAYFANRNSPLFFKDYSDLFGTLHTFSYSWSNKRLITSVAQSNDALDIDFGDWVRGTNIDRKQLYGMIEENASES</sequence>
<reference evidence="2 3" key="1">
    <citation type="submission" date="2021-01" db="EMBL/GenBank/DDBJ databases">
        <title>Genomic Encyclopedia of Type Strains, Phase IV (KMG-IV): sequencing the most valuable type-strain genomes for metagenomic binning, comparative biology and taxonomic classification.</title>
        <authorList>
            <person name="Goeker M."/>
        </authorList>
    </citation>
    <scope>NUCLEOTIDE SEQUENCE [LARGE SCALE GENOMIC DNA]</scope>
    <source>
        <strain evidence="2 3">DSM 25879</strain>
    </source>
</reference>
<dbReference type="InterPro" id="IPR005079">
    <property type="entry name" value="Peptidase_C45_hydrolase"/>
</dbReference>
<dbReference type="CDD" id="cd01935">
    <property type="entry name" value="Ntn_CGH_like"/>
    <property type="match status" value="1"/>
</dbReference>
<evidence type="ECO:0000313" key="2">
    <source>
        <dbReference type="EMBL" id="MBM7620133.1"/>
    </source>
</evidence>
<dbReference type="GO" id="GO:0016787">
    <property type="term" value="F:hydrolase activity"/>
    <property type="evidence" value="ECO:0007669"/>
    <property type="project" value="UniProtKB-KW"/>
</dbReference>
<keyword evidence="2" id="KW-0378">Hydrolase</keyword>
<gene>
    <name evidence="2" type="ORF">JOC95_001986</name>
</gene>
<dbReference type="Proteomes" id="UP000737402">
    <property type="component" value="Unassembled WGS sequence"/>
</dbReference>
<dbReference type="PANTHER" id="PTHR34180">
    <property type="entry name" value="PEPTIDASE C45"/>
    <property type="match status" value="1"/>
</dbReference>
<name>A0ABS2NZM4_9BACI</name>
<dbReference type="PANTHER" id="PTHR34180:SF1">
    <property type="entry name" value="BETA-ALANYL-DOPAMINE_CARCININE HYDROLASE"/>
    <property type="match status" value="1"/>
</dbReference>
<comment type="caution">
    <text evidence="2">The sequence shown here is derived from an EMBL/GenBank/DDBJ whole genome shotgun (WGS) entry which is preliminary data.</text>
</comment>
<dbReference type="NCBIfam" id="NF040521">
    <property type="entry name" value="C45_proenzyme"/>
    <property type="match status" value="1"/>
</dbReference>
<keyword evidence="3" id="KW-1185">Reference proteome</keyword>
<accession>A0ABS2NZM4</accession>
<dbReference type="Pfam" id="PF03417">
    <property type="entry name" value="AAT"/>
    <property type="match status" value="1"/>
</dbReference>